<gene>
    <name evidence="1" type="ORF">FHX76_000401</name>
</gene>
<dbReference type="AlphaFoldDB" id="A0A7X5QYW2"/>
<evidence type="ECO:0000313" key="1">
    <source>
        <dbReference type="EMBL" id="NIH52533.1"/>
    </source>
</evidence>
<dbReference type="EMBL" id="JAAMOX010000001">
    <property type="protein sequence ID" value="NIH52533.1"/>
    <property type="molecule type" value="Genomic_DNA"/>
</dbReference>
<comment type="caution">
    <text evidence="1">The sequence shown here is derived from an EMBL/GenBank/DDBJ whole genome shotgun (WGS) entry which is preliminary data.</text>
</comment>
<reference evidence="1 2" key="1">
    <citation type="submission" date="2020-02" db="EMBL/GenBank/DDBJ databases">
        <title>Sequencing the genomes of 1000 actinobacteria strains.</title>
        <authorList>
            <person name="Klenk H.-P."/>
        </authorList>
    </citation>
    <scope>NUCLEOTIDE SEQUENCE [LARGE SCALE GENOMIC DNA]</scope>
    <source>
        <strain evidence="1 2">DSM 27960</strain>
    </source>
</reference>
<accession>A0A7X5QYW2</accession>
<sequence>MTEIPDDVIEAAAKAAWEANAAKALLSPNTPLWVKEAYERGWEGVIAERKALWIDSVRSEAPVIAAWAREQALAEAHEAVRCSIVSIGPEGPSDQIHEAMYNGGCDALRAVAALRGKEGEPRD</sequence>
<evidence type="ECO:0000313" key="2">
    <source>
        <dbReference type="Proteomes" id="UP000541033"/>
    </source>
</evidence>
<name>A0A7X5QYW2_9MICO</name>
<protein>
    <submittedName>
        <fullName evidence="1">Uncharacterized protein</fullName>
    </submittedName>
</protein>
<dbReference type="RefSeq" id="WP_167147219.1">
    <property type="nucleotide sequence ID" value="NZ_JAAMOX010000001.1"/>
</dbReference>
<keyword evidence="2" id="KW-1185">Reference proteome</keyword>
<organism evidence="1 2">
    <name type="scientific">Lysinibacter cavernae</name>
    <dbReference type="NCBI Taxonomy" id="1640652"/>
    <lineage>
        <taxon>Bacteria</taxon>
        <taxon>Bacillati</taxon>
        <taxon>Actinomycetota</taxon>
        <taxon>Actinomycetes</taxon>
        <taxon>Micrococcales</taxon>
        <taxon>Microbacteriaceae</taxon>
        <taxon>Lysinibacter</taxon>
    </lineage>
</organism>
<dbReference type="Proteomes" id="UP000541033">
    <property type="component" value="Unassembled WGS sequence"/>
</dbReference>
<proteinExistence type="predicted"/>